<organism evidence="4 6">
    <name type="scientific">Acidipropionibacterium acidipropionici</name>
    <dbReference type="NCBI Taxonomy" id="1748"/>
    <lineage>
        <taxon>Bacteria</taxon>
        <taxon>Bacillati</taxon>
        <taxon>Actinomycetota</taxon>
        <taxon>Actinomycetes</taxon>
        <taxon>Propionibacteriales</taxon>
        <taxon>Propionibacteriaceae</taxon>
        <taxon>Acidipropionibacterium</taxon>
    </lineage>
</organism>
<dbReference type="AlphaFoldDB" id="A0AAC8YG81"/>
<evidence type="ECO:0000313" key="5">
    <source>
        <dbReference type="EMBL" id="AOZ47569.1"/>
    </source>
</evidence>
<feature type="domain" description="Glycosyltransferase 2-like" evidence="2">
    <location>
        <begin position="5"/>
        <end position="132"/>
    </location>
</feature>
<dbReference type="RefSeq" id="WP_062820028.1">
    <property type="nucleotide sequence ID" value="NZ_CP014352.1"/>
</dbReference>
<dbReference type="InterPro" id="IPR001173">
    <property type="entry name" value="Glyco_trans_2-like"/>
</dbReference>
<dbReference type="InterPro" id="IPR050834">
    <property type="entry name" value="Glycosyltransf_2"/>
</dbReference>
<sequence length="310" mass="33499">MTAASVIIPSYRGADRLPRLLSCLAAQTSTDWEAIIVIDGDVDGSEEVVNRYRHLPVRPIVFPRNRGRVAALNAGFEAAHGEVLIRCDDDFEPGPGHVAGHLAAHADHECGVVGVARGRAPENAYMRVYGHDADGRGRAAAYATAPEQRWRLWGGNVSCSREAFARIGGYDPRYRLYGWEDLDFGYRLAEAGIPIEISREIEVPHAMASVTTRTRVERAFLSGQARHLFDEIHGPGASGPVVPEDRTTWNRLVTATAGRLDHRRAGRAAAVVDRLIGGLPAPVSRKLVALAVEAAGIAGYRACDQTPGNA</sequence>
<dbReference type="InterPro" id="IPR029044">
    <property type="entry name" value="Nucleotide-diphossugar_trans"/>
</dbReference>
<evidence type="ECO:0000313" key="4">
    <source>
        <dbReference type="EMBL" id="AMS06106.1"/>
    </source>
</evidence>
<feature type="domain" description="Galactosyltransferase C-terminal" evidence="3">
    <location>
        <begin position="145"/>
        <end position="198"/>
    </location>
</feature>
<proteinExistence type="predicted"/>
<dbReference type="PANTHER" id="PTHR43685">
    <property type="entry name" value="GLYCOSYLTRANSFERASE"/>
    <property type="match status" value="1"/>
</dbReference>
<dbReference type="InterPro" id="IPR027791">
    <property type="entry name" value="Galactosyl_T_C"/>
</dbReference>
<accession>A0AAC8YG81</accession>
<dbReference type="Pfam" id="PF00535">
    <property type="entry name" value="Glycos_transf_2"/>
    <property type="match status" value="1"/>
</dbReference>
<dbReference type="EMBL" id="CP014352">
    <property type="protein sequence ID" value="AMS06106.1"/>
    <property type="molecule type" value="Genomic_DNA"/>
</dbReference>
<dbReference type="Proteomes" id="UP000178666">
    <property type="component" value="Chromosome"/>
</dbReference>
<evidence type="ECO:0000313" key="6">
    <source>
        <dbReference type="Proteomes" id="UP000075221"/>
    </source>
</evidence>
<dbReference type="GO" id="GO:0016740">
    <property type="term" value="F:transferase activity"/>
    <property type="evidence" value="ECO:0007669"/>
    <property type="project" value="UniProtKB-KW"/>
</dbReference>
<keyword evidence="7" id="KW-1185">Reference proteome</keyword>
<evidence type="ECO:0000259" key="2">
    <source>
        <dbReference type="Pfam" id="PF00535"/>
    </source>
</evidence>
<name>A0AAC8YG81_9ACTN</name>
<dbReference type="PANTHER" id="PTHR43685:SF3">
    <property type="entry name" value="SLR2126 PROTEIN"/>
    <property type="match status" value="1"/>
</dbReference>
<reference evidence="5 7" key="1">
    <citation type="journal article" date="2016" name="Plant Dis.">
        <title>Improved production of propionic acid using genome shuffling.</title>
        <authorList>
            <person name="Luna-Flores C.H."/>
            <person name="Palfreyman R.W."/>
            <person name="Kromer J.O."/>
            <person name="Nielsen L.K."/>
            <person name="Marcellin E."/>
        </authorList>
    </citation>
    <scope>NUCLEOTIDE SEQUENCE [LARGE SCALE GENOMIC DNA]</scope>
    <source>
        <strain evidence="5 7">F3E8</strain>
    </source>
</reference>
<dbReference type="Proteomes" id="UP000075221">
    <property type="component" value="Chromosome"/>
</dbReference>
<gene>
    <name evidence="5" type="ORF">A8L58_13790</name>
    <name evidence="4" type="ORF">AXH35_12340</name>
</gene>
<evidence type="ECO:0000256" key="1">
    <source>
        <dbReference type="ARBA" id="ARBA00022679"/>
    </source>
</evidence>
<evidence type="ECO:0000259" key="3">
    <source>
        <dbReference type="Pfam" id="PF02709"/>
    </source>
</evidence>
<dbReference type="EMBL" id="CP015970">
    <property type="protein sequence ID" value="AOZ47569.1"/>
    <property type="molecule type" value="Genomic_DNA"/>
</dbReference>
<dbReference type="Pfam" id="PF02709">
    <property type="entry name" value="Glyco_transf_7C"/>
    <property type="match status" value="1"/>
</dbReference>
<dbReference type="Gene3D" id="3.90.550.10">
    <property type="entry name" value="Spore Coat Polysaccharide Biosynthesis Protein SpsA, Chain A"/>
    <property type="match status" value="1"/>
</dbReference>
<dbReference type="SUPFAM" id="SSF53448">
    <property type="entry name" value="Nucleotide-diphospho-sugar transferases"/>
    <property type="match status" value="1"/>
</dbReference>
<reference evidence="4 6" key="2">
    <citation type="submission" date="2016-02" db="EMBL/GenBank/DDBJ databases">
        <title>Complete Genome Sequence of Propionibacterium acidipropionici ATCC 55737.</title>
        <authorList>
            <person name="Luna Flores C.H."/>
            <person name="Nielsen L.K."/>
            <person name="Marcellin E."/>
        </authorList>
    </citation>
    <scope>NUCLEOTIDE SEQUENCE [LARGE SCALE GENOMIC DNA]</scope>
    <source>
        <strain evidence="4 6">ATCC 55737</strain>
    </source>
</reference>
<evidence type="ECO:0000313" key="7">
    <source>
        <dbReference type="Proteomes" id="UP000178666"/>
    </source>
</evidence>
<protein>
    <submittedName>
        <fullName evidence="4">Glucosyltransferase</fullName>
    </submittedName>
</protein>
<dbReference type="CDD" id="cd00761">
    <property type="entry name" value="Glyco_tranf_GTA_type"/>
    <property type="match status" value="1"/>
</dbReference>
<keyword evidence="1" id="KW-0808">Transferase</keyword>